<dbReference type="EMBL" id="BPLR01019542">
    <property type="protein sequence ID" value="GIX69045.1"/>
    <property type="molecule type" value="Genomic_DNA"/>
</dbReference>
<reference evidence="2 3" key="1">
    <citation type="submission" date="2021-06" db="EMBL/GenBank/DDBJ databases">
        <title>Caerostris extrusa draft genome.</title>
        <authorList>
            <person name="Kono N."/>
            <person name="Arakawa K."/>
        </authorList>
    </citation>
    <scope>NUCLEOTIDE SEQUENCE [LARGE SCALE GENOMIC DNA]</scope>
</reference>
<comment type="caution">
    <text evidence="2">The sequence shown here is derived from an EMBL/GenBank/DDBJ whole genome shotgun (WGS) entry which is preliminary data.</text>
</comment>
<evidence type="ECO:0000313" key="2">
    <source>
        <dbReference type="EMBL" id="GIX69045.1"/>
    </source>
</evidence>
<dbReference type="AlphaFoldDB" id="A0AAV4MB49"/>
<dbReference type="Proteomes" id="UP001054945">
    <property type="component" value="Unassembled WGS sequence"/>
</dbReference>
<accession>A0AAV4MB49</accession>
<keyword evidence="3" id="KW-1185">Reference proteome</keyword>
<name>A0AAV4MB49_CAEEX</name>
<protein>
    <submittedName>
        <fullName evidence="2">Uncharacterized protein</fullName>
    </submittedName>
</protein>
<proteinExistence type="predicted"/>
<feature type="region of interest" description="Disordered" evidence="1">
    <location>
        <begin position="1"/>
        <end position="22"/>
    </location>
</feature>
<sequence length="70" mass="7296">MAFGSGSQILRPDPKGGSHGAKRGCGVMDASLMPLLANVVDIRYVAIYGTVYAIAETAVCLSYSIGKYSP</sequence>
<organism evidence="2 3">
    <name type="scientific">Caerostris extrusa</name>
    <name type="common">Bark spider</name>
    <name type="synonym">Caerostris bankana</name>
    <dbReference type="NCBI Taxonomy" id="172846"/>
    <lineage>
        <taxon>Eukaryota</taxon>
        <taxon>Metazoa</taxon>
        <taxon>Ecdysozoa</taxon>
        <taxon>Arthropoda</taxon>
        <taxon>Chelicerata</taxon>
        <taxon>Arachnida</taxon>
        <taxon>Araneae</taxon>
        <taxon>Araneomorphae</taxon>
        <taxon>Entelegynae</taxon>
        <taxon>Araneoidea</taxon>
        <taxon>Araneidae</taxon>
        <taxon>Caerostris</taxon>
    </lineage>
</organism>
<evidence type="ECO:0000256" key="1">
    <source>
        <dbReference type="SAM" id="MobiDB-lite"/>
    </source>
</evidence>
<gene>
    <name evidence="2" type="ORF">CEXT_221851</name>
</gene>
<evidence type="ECO:0000313" key="3">
    <source>
        <dbReference type="Proteomes" id="UP001054945"/>
    </source>
</evidence>